<dbReference type="GO" id="GO:0005524">
    <property type="term" value="F:ATP binding"/>
    <property type="evidence" value="ECO:0007669"/>
    <property type="project" value="UniProtKB-KW"/>
</dbReference>
<evidence type="ECO:0000259" key="6">
    <source>
        <dbReference type="PROSITE" id="PS51158"/>
    </source>
</evidence>
<accession>A0A7R8XCF2</accession>
<feature type="domain" description="Alpha-type protein kinase" evidence="6">
    <location>
        <begin position="85"/>
        <end position="309"/>
    </location>
</feature>
<keyword evidence="4" id="KW-0418">Kinase</keyword>
<dbReference type="Gene3D" id="3.20.200.10">
    <property type="entry name" value="MHCK/EF2 kinase"/>
    <property type="match status" value="1"/>
</dbReference>
<proteinExistence type="predicted"/>
<dbReference type="OrthoDB" id="414472at2759"/>
<evidence type="ECO:0000313" key="8">
    <source>
        <dbReference type="Proteomes" id="UP000677054"/>
    </source>
</evidence>
<keyword evidence="1" id="KW-0723">Serine/threonine-protein kinase</keyword>
<dbReference type="GO" id="GO:0004674">
    <property type="term" value="F:protein serine/threonine kinase activity"/>
    <property type="evidence" value="ECO:0007669"/>
    <property type="project" value="UniProtKB-KW"/>
</dbReference>
<dbReference type="Pfam" id="PF02816">
    <property type="entry name" value="Alpha_kinase"/>
    <property type="match status" value="1"/>
</dbReference>
<keyword evidence="3" id="KW-0547">Nucleotide-binding</keyword>
<evidence type="ECO:0000256" key="4">
    <source>
        <dbReference type="ARBA" id="ARBA00022777"/>
    </source>
</evidence>
<keyword evidence="2" id="KW-0808">Transferase</keyword>
<name>A0A7R8XCF2_9CRUS</name>
<evidence type="ECO:0000256" key="5">
    <source>
        <dbReference type="ARBA" id="ARBA00022840"/>
    </source>
</evidence>
<reference evidence="7" key="1">
    <citation type="submission" date="2020-11" db="EMBL/GenBank/DDBJ databases">
        <authorList>
            <person name="Tran Van P."/>
        </authorList>
    </citation>
    <scope>NUCLEOTIDE SEQUENCE</scope>
</reference>
<organism evidence="7">
    <name type="scientific">Darwinula stevensoni</name>
    <dbReference type="NCBI Taxonomy" id="69355"/>
    <lineage>
        <taxon>Eukaryota</taxon>
        <taxon>Metazoa</taxon>
        <taxon>Ecdysozoa</taxon>
        <taxon>Arthropoda</taxon>
        <taxon>Crustacea</taxon>
        <taxon>Oligostraca</taxon>
        <taxon>Ostracoda</taxon>
        <taxon>Podocopa</taxon>
        <taxon>Podocopida</taxon>
        <taxon>Darwinulocopina</taxon>
        <taxon>Darwinuloidea</taxon>
        <taxon>Darwinulidae</taxon>
        <taxon>Darwinula</taxon>
    </lineage>
</organism>
<keyword evidence="8" id="KW-1185">Reference proteome</keyword>
<dbReference type="InterPro" id="IPR051852">
    <property type="entry name" value="Alpha-type_PK"/>
</dbReference>
<evidence type="ECO:0000313" key="7">
    <source>
        <dbReference type="EMBL" id="CAD7245245.1"/>
    </source>
</evidence>
<dbReference type="PANTHER" id="PTHR45992">
    <property type="entry name" value="EUKARYOTIC ELONGATION FACTOR 2 KINASE-RELATED"/>
    <property type="match status" value="1"/>
</dbReference>
<dbReference type="EMBL" id="LR900331">
    <property type="protein sequence ID" value="CAD7245245.1"/>
    <property type="molecule type" value="Genomic_DNA"/>
</dbReference>
<dbReference type="AlphaFoldDB" id="A0A7R8XCF2"/>
<sequence>MDWTCDSCKKSFSSNEARWRCCSKCDFDHCTPCIKKVDYKPKHPHTLAYVSYKCSECGENSVGDRVYCPTCKVTYDACYRCVLRKITAKDATLNGSGSVKSISVNATPFASGATRDAFKVEATMEDGKKQPYVLKAFKPKFFNAGMEMDIVVKIHLKAYELALEFNKEMQLNHPIIFKRPILHTMSTTVEKDGKPVFVKGEKVALEPFIHGEYEKFSSNSGFILDGYTAPGVFTHFTWHKTQELIVCDLQGVRQIKGNEHDAYYFTDPAINSLKQNWGPTDRRRQSDGPTRDGYGAVTTVCSFVGWNDVR</sequence>
<dbReference type="CDD" id="cd04515">
    <property type="entry name" value="Alpha_kinase"/>
    <property type="match status" value="1"/>
</dbReference>
<evidence type="ECO:0000256" key="2">
    <source>
        <dbReference type="ARBA" id="ARBA00022679"/>
    </source>
</evidence>
<dbReference type="InterPro" id="IPR011009">
    <property type="entry name" value="Kinase-like_dom_sf"/>
</dbReference>
<evidence type="ECO:0000256" key="3">
    <source>
        <dbReference type="ARBA" id="ARBA00022741"/>
    </source>
</evidence>
<dbReference type="InterPro" id="IPR004166">
    <property type="entry name" value="a-kinase_dom"/>
</dbReference>
<keyword evidence="5" id="KW-0067">ATP-binding</keyword>
<dbReference type="PROSITE" id="PS51158">
    <property type="entry name" value="ALPHA_KINASE"/>
    <property type="match status" value="1"/>
</dbReference>
<dbReference type="SMART" id="SM00811">
    <property type="entry name" value="Alpha_kinase"/>
    <property type="match status" value="1"/>
</dbReference>
<dbReference type="Proteomes" id="UP000677054">
    <property type="component" value="Unassembled WGS sequence"/>
</dbReference>
<dbReference type="SUPFAM" id="SSF56112">
    <property type="entry name" value="Protein kinase-like (PK-like)"/>
    <property type="match status" value="1"/>
</dbReference>
<dbReference type="EMBL" id="CAJPEV010000814">
    <property type="protein sequence ID" value="CAG0888748.1"/>
    <property type="molecule type" value="Genomic_DNA"/>
</dbReference>
<evidence type="ECO:0000256" key="1">
    <source>
        <dbReference type="ARBA" id="ARBA00022527"/>
    </source>
</evidence>
<gene>
    <name evidence="7" type="ORF">DSTB1V02_LOCUS5119</name>
</gene>
<dbReference type="Gene3D" id="3.30.200.20">
    <property type="entry name" value="Phosphorylase Kinase, domain 1"/>
    <property type="match status" value="1"/>
</dbReference>
<protein>
    <recommendedName>
        <fullName evidence="6">Alpha-type protein kinase domain-containing protein</fullName>
    </recommendedName>
</protein>